<dbReference type="Pfam" id="PF13560">
    <property type="entry name" value="HTH_31"/>
    <property type="match status" value="1"/>
</dbReference>
<dbReference type="Proteomes" id="UP000619355">
    <property type="component" value="Unassembled WGS sequence"/>
</dbReference>
<dbReference type="InterPro" id="IPR041413">
    <property type="entry name" value="MLTR_LBD"/>
</dbReference>
<dbReference type="Gene3D" id="1.10.260.40">
    <property type="entry name" value="lambda repressor-like DNA-binding domains"/>
    <property type="match status" value="1"/>
</dbReference>
<accession>A0A919F3B2</accession>
<comment type="caution">
    <text evidence="2">The sequence shown here is derived from an EMBL/GenBank/DDBJ whole genome shotgun (WGS) entry which is preliminary data.</text>
</comment>
<dbReference type="AlphaFoldDB" id="A0A919F3B2"/>
<feature type="domain" description="HTH cro/C1-type" evidence="1">
    <location>
        <begin position="28"/>
        <end position="83"/>
    </location>
</feature>
<dbReference type="PANTHER" id="PTHR35010:SF2">
    <property type="entry name" value="BLL4672 PROTEIN"/>
    <property type="match status" value="1"/>
</dbReference>
<evidence type="ECO:0000313" key="3">
    <source>
        <dbReference type="Proteomes" id="UP000619355"/>
    </source>
</evidence>
<reference evidence="3" key="1">
    <citation type="journal article" date="2019" name="Int. J. Syst. Evol. Microbiol.">
        <title>The Global Catalogue of Microorganisms (GCM) 10K type strain sequencing project: providing services to taxonomists for standard genome sequencing and annotation.</title>
        <authorList>
            <consortium name="The Broad Institute Genomics Platform"/>
            <consortium name="The Broad Institute Genome Sequencing Center for Infectious Disease"/>
            <person name="Wu L."/>
            <person name="Ma J."/>
        </authorList>
    </citation>
    <scope>NUCLEOTIDE SEQUENCE [LARGE SCALE GENOMIC DNA]</scope>
    <source>
        <strain evidence="3">JCM 4253</strain>
    </source>
</reference>
<dbReference type="InterPro" id="IPR001387">
    <property type="entry name" value="Cro/C1-type_HTH"/>
</dbReference>
<dbReference type="CDD" id="cd00093">
    <property type="entry name" value="HTH_XRE"/>
    <property type="match status" value="1"/>
</dbReference>
<dbReference type="EMBL" id="BNBF01000038">
    <property type="protein sequence ID" value="GHG75667.1"/>
    <property type="molecule type" value="Genomic_DNA"/>
</dbReference>
<name>A0A919F3B2_9ACTN</name>
<evidence type="ECO:0000259" key="1">
    <source>
        <dbReference type="PROSITE" id="PS50943"/>
    </source>
</evidence>
<protein>
    <submittedName>
        <fullName evidence="2">Transcriptional regulator</fullName>
    </submittedName>
</protein>
<dbReference type="GO" id="GO:0003677">
    <property type="term" value="F:DNA binding"/>
    <property type="evidence" value="ECO:0007669"/>
    <property type="project" value="InterPro"/>
</dbReference>
<organism evidence="2 3">
    <name type="scientific">Streptomyces capoamus</name>
    <dbReference type="NCBI Taxonomy" id="68183"/>
    <lineage>
        <taxon>Bacteria</taxon>
        <taxon>Bacillati</taxon>
        <taxon>Actinomycetota</taxon>
        <taxon>Actinomycetes</taxon>
        <taxon>Kitasatosporales</taxon>
        <taxon>Streptomycetaceae</taxon>
        <taxon>Streptomyces</taxon>
    </lineage>
</organism>
<dbReference type="PROSITE" id="PS50943">
    <property type="entry name" value="HTH_CROC1"/>
    <property type="match status" value="1"/>
</dbReference>
<dbReference type="Pfam" id="PF17765">
    <property type="entry name" value="MLTR_LBD"/>
    <property type="match status" value="1"/>
</dbReference>
<evidence type="ECO:0000313" key="2">
    <source>
        <dbReference type="EMBL" id="GHG75667.1"/>
    </source>
</evidence>
<sequence length="295" mass="33026">MPDFSELSDFLRSRRAALTPEEIGLPQLAERRRVPGLRREEVALAAGLSVTHYTRLEQGRIQHVSDSVLDAIGRTLRLNPDEYSHLVDLARPETVTSRRPQAPRTPCADQGVRQLIDTFTDTPALVLDRRNDVLAWNAMGHLLLAMHLDFDAPEHPARRPNLTRMLFLDERNRDLYPRWHDEAQLAVASLRLIAGRYPHDKQLAALVGELIMNSEEFAKRWARHPVRTCVAGIKEIDHPLVGPMELSFQSLLVPGAAGQRLIAYTARVGTSSEAGLRLLSSTIRVPNTSIPTAVD</sequence>
<dbReference type="PANTHER" id="PTHR35010">
    <property type="entry name" value="BLL4672 PROTEIN-RELATED"/>
    <property type="match status" value="1"/>
</dbReference>
<dbReference type="RefSeq" id="WP_189986474.1">
    <property type="nucleotide sequence ID" value="NZ_BNBF01000038.1"/>
</dbReference>
<dbReference type="SUPFAM" id="SSF47413">
    <property type="entry name" value="lambda repressor-like DNA-binding domains"/>
    <property type="match status" value="1"/>
</dbReference>
<dbReference type="SMART" id="SM00530">
    <property type="entry name" value="HTH_XRE"/>
    <property type="match status" value="1"/>
</dbReference>
<dbReference type="InterPro" id="IPR010982">
    <property type="entry name" value="Lambda_DNA-bd_dom_sf"/>
</dbReference>
<keyword evidence="3" id="KW-1185">Reference proteome</keyword>
<dbReference type="Gene3D" id="3.30.450.180">
    <property type="match status" value="1"/>
</dbReference>
<gene>
    <name evidence="2" type="ORF">GCM10018980_73240</name>
</gene>
<proteinExistence type="predicted"/>